<evidence type="ECO:0000256" key="1">
    <source>
        <dbReference type="ARBA" id="ARBA00022614"/>
    </source>
</evidence>
<dbReference type="PANTHER" id="PTHR48051">
    <property type="match status" value="1"/>
</dbReference>
<dbReference type="Gene3D" id="3.80.10.10">
    <property type="entry name" value="Ribonuclease Inhibitor"/>
    <property type="match status" value="3"/>
</dbReference>
<keyword evidence="5" id="KW-1185">Reference proteome</keyword>
<feature type="domain" description="Disease resistance R13L4/SHOC-2-like LRR" evidence="3">
    <location>
        <begin position="73"/>
        <end position="233"/>
    </location>
</feature>
<dbReference type="EMBL" id="JABXBU010000002">
    <property type="protein sequence ID" value="KAF8795239.1"/>
    <property type="molecule type" value="Genomic_DNA"/>
</dbReference>
<dbReference type="InterPro" id="IPR050216">
    <property type="entry name" value="LRR_domain-containing"/>
</dbReference>
<reference evidence="4" key="2">
    <citation type="submission" date="2020-06" db="EMBL/GenBank/DDBJ databases">
        <authorList>
            <person name="Sheffer M."/>
        </authorList>
    </citation>
    <scope>NUCLEOTIDE SEQUENCE</scope>
</reference>
<dbReference type="SMART" id="SM00369">
    <property type="entry name" value="LRR_TYP"/>
    <property type="match status" value="14"/>
</dbReference>
<dbReference type="InterPro" id="IPR003591">
    <property type="entry name" value="Leu-rich_rpt_typical-subtyp"/>
</dbReference>
<evidence type="ECO:0000256" key="2">
    <source>
        <dbReference type="ARBA" id="ARBA00022737"/>
    </source>
</evidence>
<dbReference type="AlphaFoldDB" id="A0A8T0G097"/>
<dbReference type="PRINTS" id="PR00019">
    <property type="entry name" value="LEURICHRPT"/>
</dbReference>
<dbReference type="InterPro" id="IPR032675">
    <property type="entry name" value="LRR_dom_sf"/>
</dbReference>
<comment type="caution">
    <text evidence="4">The sequence shown here is derived from an EMBL/GenBank/DDBJ whole genome shotgun (WGS) entry which is preliminary data.</text>
</comment>
<evidence type="ECO:0000313" key="4">
    <source>
        <dbReference type="EMBL" id="KAF8795239.1"/>
    </source>
</evidence>
<gene>
    <name evidence="4" type="ORF">HNY73_003112</name>
</gene>
<dbReference type="Proteomes" id="UP000807504">
    <property type="component" value="Unassembled WGS sequence"/>
</dbReference>
<keyword evidence="2" id="KW-0677">Repeat</keyword>
<sequence>MEEICLKSANLVEIPDSILKSNCLKLNLDFNDISSLPSELCESLLNLVFLSVNGNMLETLPLNIGLLTELTELYLKENDLIELPESFVQLKHLQKLHVTGNKLKAFPKDLHLLINLTELIADENNIESLPNTFGELKCLSHLSIGYNSIRCLPDNFGNLHNLKELDLSHNSLKNLPESFQCLPSLEVFDMTNNKIYSLPHEFQSSRTLQKLLMSQNDISSIPAWFSEMENIKEIHLSDNHLNEMPFPDDFGDRCSSLELLDLSGNNIKGLPENFGKLKALSFLDLGSSFEELERNRMISNGNDIEHLPITFCDLKNLTKLELDENQLLQLPEEFGLLENLIYLDLSQNILKFLPESFGQLQLLKVCLLSMNFITHLPASIGMLKSIEELKLDNNMIELLPESFENLTTLKTLDLYNNNLKVPPTAVRKFKCLKHLDLRENDFGRTFEDVLNISYTPTYPVRDPDLQNDWRGRKRPDIQPTSWVEKKDGTQNTGNLEDDFLHSTLISASALWRQHGQTDVRSKTLNSSMSITNGVAENETENKIITAVAQDEKYWDDDIKSISSETENKIITAVAQDEEYWDDDIKSISSETSSLSSPKSINFHADVLSDSDWEIDSYFEVPNNFRKTYKHPTNDESSKINRLFLPSDLHVKTVGRPEIWHLIEDGQFDDADLQ</sequence>
<dbReference type="InterPro" id="IPR055414">
    <property type="entry name" value="LRR_R13L4/SHOC2-like"/>
</dbReference>
<dbReference type="SUPFAM" id="SSF52047">
    <property type="entry name" value="RNI-like"/>
    <property type="match status" value="1"/>
</dbReference>
<dbReference type="SMART" id="SM00364">
    <property type="entry name" value="LRR_BAC"/>
    <property type="match status" value="11"/>
</dbReference>
<protein>
    <submittedName>
        <fullName evidence="4">Erbin like protein</fullName>
    </submittedName>
</protein>
<reference evidence="4" key="1">
    <citation type="journal article" date="2020" name="bioRxiv">
        <title>Chromosome-level reference genome of the European wasp spider Argiope bruennichi: a resource for studies on range expansion and evolutionary adaptation.</title>
        <authorList>
            <person name="Sheffer M.M."/>
            <person name="Hoppe A."/>
            <person name="Krehenwinkel H."/>
            <person name="Uhl G."/>
            <person name="Kuss A.W."/>
            <person name="Jensen L."/>
            <person name="Jensen C."/>
            <person name="Gillespie R.G."/>
            <person name="Hoff K.J."/>
            <person name="Prost S."/>
        </authorList>
    </citation>
    <scope>NUCLEOTIDE SEQUENCE</scope>
</reference>
<dbReference type="Pfam" id="PF00560">
    <property type="entry name" value="LRR_1"/>
    <property type="match status" value="3"/>
</dbReference>
<keyword evidence="1" id="KW-0433">Leucine-rich repeat</keyword>
<evidence type="ECO:0000313" key="5">
    <source>
        <dbReference type="Proteomes" id="UP000807504"/>
    </source>
</evidence>
<dbReference type="PROSITE" id="PS51450">
    <property type="entry name" value="LRR"/>
    <property type="match status" value="3"/>
</dbReference>
<dbReference type="GO" id="GO:0005737">
    <property type="term" value="C:cytoplasm"/>
    <property type="evidence" value="ECO:0007669"/>
    <property type="project" value="TreeGrafter"/>
</dbReference>
<dbReference type="InterPro" id="IPR001611">
    <property type="entry name" value="Leu-rich_rpt"/>
</dbReference>
<proteinExistence type="predicted"/>
<organism evidence="4 5">
    <name type="scientific">Argiope bruennichi</name>
    <name type="common">Wasp spider</name>
    <name type="synonym">Aranea bruennichi</name>
    <dbReference type="NCBI Taxonomy" id="94029"/>
    <lineage>
        <taxon>Eukaryota</taxon>
        <taxon>Metazoa</taxon>
        <taxon>Ecdysozoa</taxon>
        <taxon>Arthropoda</taxon>
        <taxon>Chelicerata</taxon>
        <taxon>Arachnida</taxon>
        <taxon>Araneae</taxon>
        <taxon>Araneomorphae</taxon>
        <taxon>Entelegynae</taxon>
        <taxon>Araneoidea</taxon>
        <taxon>Araneidae</taxon>
        <taxon>Argiope</taxon>
    </lineage>
</organism>
<dbReference type="Pfam" id="PF23598">
    <property type="entry name" value="LRR_14"/>
    <property type="match status" value="1"/>
</dbReference>
<evidence type="ECO:0000259" key="3">
    <source>
        <dbReference type="Pfam" id="PF23598"/>
    </source>
</evidence>
<name>A0A8T0G097_ARGBR</name>
<dbReference type="SMART" id="SM00365">
    <property type="entry name" value="LRR_SD22"/>
    <property type="match status" value="6"/>
</dbReference>
<dbReference type="SUPFAM" id="SSF52058">
    <property type="entry name" value="L domain-like"/>
    <property type="match status" value="1"/>
</dbReference>
<dbReference type="PANTHER" id="PTHR48051:SF36">
    <property type="entry name" value="CASPASE FAMILY P20 DOMAIN-CONTAINING PROTEIN"/>
    <property type="match status" value="1"/>
</dbReference>
<accession>A0A8T0G097</accession>